<evidence type="ECO:0000259" key="12">
    <source>
        <dbReference type="Pfam" id="PF09606"/>
    </source>
</evidence>
<reference evidence="13" key="3">
    <citation type="submission" date="2025-08" db="UniProtKB">
        <authorList>
            <consortium name="Ensembl"/>
        </authorList>
    </citation>
    <scope>IDENTIFICATION</scope>
</reference>
<dbReference type="PANTHER" id="PTHR31804:SF3">
    <property type="entry name" value="MEDIATOR OF RNA POLYMERASE II TRANSCRIPTION SUBUNIT 15"/>
    <property type="match status" value="1"/>
</dbReference>
<keyword evidence="5 10" id="KW-0010">Activator</keyword>
<feature type="region of interest" description="Disordered" evidence="11">
    <location>
        <begin position="242"/>
        <end position="347"/>
    </location>
</feature>
<dbReference type="OrthoDB" id="10055322at2759"/>
<evidence type="ECO:0000256" key="11">
    <source>
        <dbReference type="SAM" id="MobiDB-lite"/>
    </source>
</evidence>
<comment type="function">
    <text evidence="9">Component of the Mediator complex, a coactivator involved in the regulated transcription of nearly all RNA polymerase II-dependent genes. Mediator functions as a bridge to convey information from gene-specific regulatory proteins to the basal RNA polymerase II transcription machinery. Mediator is recruited to promoters by direct interactions with regulatory proteins and serves as a scaffold for the assembly of a functional preinitiation complex with RNA polymerase II and the general transcription factors. Required for cholesterol-dependent gene regulation. Positively regulates the Nodal signaling pathway.</text>
</comment>
<evidence type="ECO:0000256" key="5">
    <source>
        <dbReference type="ARBA" id="ARBA00023159"/>
    </source>
</evidence>
<evidence type="ECO:0000313" key="14">
    <source>
        <dbReference type="Proteomes" id="UP000018467"/>
    </source>
</evidence>
<evidence type="ECO:0000256" key="1">
    <source>
        <dbReference type="ARBA" id="ARBA00004123"/>
    </source>
</evidence>
<dbReference type="AlphaFoldDB" id="A0A3B1JJL3"/>
<evidence type="ECO:0000313" key="13">
    <source>
        <dbReference type="Ensembl" id="ENSAMXP00000041494.1"/>
    </source>
</evidence>
<reference evidence="14" key="1">
    <citation type="submission" date="2013-03" db="EMBL/GenBank/DDBJ databases">
        <authorList>
            <person name="Jeffery W."/>
            <person name="Warren W."/>
            <person name="Wilson R.K."/>
        </authorList>
    </citation>
    <scope>NUCLEOTIDE SEQUENCE</scope>
    <source>
        <strain evidence="14">female</strain>
    </source>
</reference>
<evidence type="ECO:0000256" key="2">
    <source>
        <dbReference type="ARBA" id="ARBA00009807"/>
    </source>
</evidence>
<dbReference type="GeneTree" id="ENSGT00730000111140"/>
<dbReference type="GO" id="GO:0005654">
    <property type="term" value="C:nucleoplasm"/>
    <property type="evidence" value="ECO:0007669"/>
    <property type="project" value="UniProtKB-ARBA"/>
</dbReference>
<organism evidence="13 14">
    <name type="scientific">Astyanax mexicanus</name>
    <name type="common">Blind cave fish</name>
    <name type="synonym">Astyanax fasciatus mexicanus</name>
    <dbReference type="NCBI Taxonomy" id="7994"/>
    <lineage>
        <taxon>Eukaryota</taxon>
        <taxon>Metazoa</taxon>
        <taxon>Chordata</taxon>
        <taxon>Craniata</taxon>
        <taxon>Vertebrata</taxon>
        <taxon>Euteleostomi</taxon>
        <taxon>Actinopterygii</taxon>
        <taxon>Neopterygii</taxon>
        <taxon>Teleostei</taxon>
        <taxon>Ostariophysi</taxon>
        <taxon>Characiformes</taxon>
        <taxon>Characoidei</taxon>
        <taxon>Acestrorhamphidae</taxon>
        <taxon>Acestrorhamphinae</taxon>
        <taxon>Astyanax</taxon>
    </lineage>
</organism>
<keyword evidence="4 10" id="KW-0805">Transcription regulation</keyword>
<dbReference type="Bgee" id="ENSAMXG00000037233">
    <property type="expression patterns" value="Expressed in embryo and 14 other cell types or tissues"/>
</dbReference>
<keyword evidence="7 10" id="KW-0539">Nucleus</keyword>
<evidence type="ECO:0000256" key="7">
    <source>
        <dbReference type="ARBA" id="ARBA00023242"/>
    </source>
</evidence>
<evidence type="ECO:0000256" key="10">
    <source>
        <dbReference type="RuleBase" id="RU364148"/>
    </source>
</evidence>
<comment type="subcellular location">
    <subcellularLocation>
        <location evidence="1 10">Nucleus</location>
    </subcellularLocation>
</comment>
<keyword evidence="14" id="KW-1185">Reference proteome</keyword>
<evidence type="ECO:0000256" key="8">
    <source>
        <dbReference type="ARBA" id="ARBA00032016"/>
    </source>
</evidence>
<dbReference type="InterPro" id="IPR019087">
    <property type="entry name" value="Med15_N"/>
</dbReference>
<dbReference type="FunFam" id="1.10.246.20:FF:000002">
    <property type="entry name" value="Mediator of RNA polymerase II transcription subunit 15"/>
    <property type="match status" value="2"/>
</dbReference>
<reference evidence="14" key="2">
    <citation type="journal article" date="2014" name="Nat. Commun.">
        <title>The cavefish genome reveals candidate genes for eye loss.</title>
        <authorList>
            <person name="McGaugh S.E."/>
            <person name="Gross J.B."/>
            <person name="Aken B."/>
            <person name="Blin M."/>
            <person name="Borowsky R."/>
            <person name="Chalopin D."/>
            <person name="Hinaux H."/>
            <person name="Jeffery W.R."/>
            <person name="Keene A."/>
            <person name="Ma L."/>
            <person name="Minx P."/>
            <person name="Murphy D."/>
            <person name="O'Quin K.E."/>
            <person name="Retaux S."/>
            <person name="Rohner N."/>
            <person name="Searle S.M."/>
            <person name="Stahl B.A."/>
            <person name="Tabin C."/>
            <person name="Volff J.N."/>
            <person name="Yoshizawa M."/>
            <person name="Warren W.C."/>
        </authorList>
    </citation>
    <scope>NUCLEOTIDE SEQUENCE [LARGE SCALE GENOMIC DNA]</scope>
    <source>
        <strain evidence="14">female</strain>
    </source>
</reference>
<evidence type="ECO:0000256" key="4">
    <source>
        <dbReference type="ARBA" id="ARBA00023015"/>
    </source>
</evidence>
<accession>A0A3B1JJL3</accession>
<evidence type="ECO:0000256" key="6">
    <source>
        <dbReference type="ARBA" id="ARBA00023163"/>
    </source>
</evidence>
<protein>
    <recommendedName>
        <fullName evidence="3 10">Mediator of RNA polymerase II transcription subunit 15</fullName>
    </recommendedName>
    <alternativeName>
        <fullName evidence="8 10">Mediator complex subunit 15</fullName>
    </alternativeName>
</protein>
<dbReference type="GO" id="GO:0003712">
    <property type="term" value="F:transcription coregulator activity"/>
    <property type="evidence" value="ECO:0007669"/>
    <property type="project" value="InterPro"/>
</dbReference>
<dbReference type="PANTHER" id="PTHR31804">
    <property type="entry name" value="MEDIATOR OF RNA POLYMERASE II TRANSCRIPTION SUBUNIT 15"/>
    <property type="match status" value="1"/>
</dbReference>
<dbReference type="GO" id="GO:0006355">
    <property type="term" value="P:regulation of DNA-templated transcription"/>
    <property type="evidence" value="ECO:0007669"/>
    <property type="project" value="InterPro"/>
</dbReference>
<comment type="similarity">
    <text evidence="2 10">Belongs to the Mediator complex subunit 15 family.</text>
</comment>
<dbReference type="Gene3D" id="1.10.246.20">
    <property type="entry name" value="Coactivator CBP, KIX domain"/>
    <property type="match status" value="2"/>
</dbReference>
<proteinExistence type="inferred from homology"/>
<keyword evidence="6 10" id="KW-0804">Transcription</keyword>
<reference evidence="13" key="4">
    <citation type="submission" date="2025-09" db="UniProtKB">
        <authorList>
            <consortium name="Ensembl"/>
        </authorList>
    </citation>
    <scope>IDENTIFICATION</scope>
</reference>
<dbReference type="Ensembl" id="ENSAMXT00000042405.1">
    <property type="protein sequence ID" value="ENSAMXP00000041494.1"/>
    <property type="gene ID" value="ENSAMXG00000037233.1"/>
</dbReference>
<name>A0A3B1JJL3_ASTMX</name>
<evidence type="ECO:0000256" key="3">
    <source>
        <dbReference type="ARBA" id="ARBA00019613"/>
    </source>
</evidence>
<sequence length="380" mass="41839">MDLAPDNDWRSPGFRQKVVAQIEEAMRKAGTAHAKTSNEMENHVFIKAKSREEYLSLVARLIIHFRDIHKKDQGGPGPMNALQTLNGVGGGGPNTIGMGPRPGAPMGGMAPMGQMPMGQHPLQGVGGIQQDNDWRFPGFRQKVVAQIEEAMRKAGTAHAKTSNEMENHVFIKAKSREEYLSLVARLIIHFRDIHKKAQGGPDPMNALQTLTGVGGGGPNTIGMGPRPGAPMGGMAPMGQMPMGQHPLQGVGGIQQAGTAGQMPMQMGSQQQPLQFQPFQAQQQAAMQPQQQTSMQSNSLQQQQFQQLQKLQMHQQQQQQQHQQQQQQHPNQPLQHQNQQQQAQAQAQAQAQQQQQQQQNQVSVNVSTNVIIMFSRTVRRT</sequence>
<dbReference type="InParanoid" id="A0A3B1JJL3"/>
<comment type="subunit">
    <text evidence="10">Component of the Mediator complex.</text>
</comment>
<evidence type="ECO:0000256" key="9">
    <source>
        <dbReference type="ARBA" id="ARBA00054847"/>
    </source>
</evidence>
<dbReference type="Proteomes" id="UP000018467">
    <property type="component" value="Unassembled WGS sequence"/>
</dbReference>
<dbReference type="InterPro" id="IPR036529">
    <property type="entry name" value="KIX_dom_sf"/>
</dbReference>
<feature type="compositionally biased region" description="Low complexity" evidence="11">
    <location>
        <begin position="259"/>
        <end position="347"/>
    </location>
</feature>
<gene>
    <name evidence="10" type="primary">MED15</name>
</gene>
<feature type="domain" description="Mediator of RNA polymerase II transcription subunit 15 N-terminal" evidence="12">
    <location>
        <begin position="6"/>
        <end position="74"/>
    </location>
</feature>
<feature type="domain" description="Mediator of RNA polymerase II transcription subunit 15 N-terminal" evidence="12">
    <location>
        <begin position="130"/>
        <end position="199"/>
    </location>
</feature>
<dbReference type="Pfam" id="PF09606">
    <property type="entry name" value="Med15_N"/>
    <property type="match status" value="2"/>
</dbReference>